<keyword evidence="4" id="KW-1185">Reference proteome</keyword>
<dbReference type="Pfam" id="PF01832">
    <property type="entry name" value="Glucosaminidase"/>
    <property type="match status" value="1"/>
</dbReference>
<feature type="signal peptide" evidence="1">
    <location>
        <begin position="1"/>
        <end position="26"/>
    </location>
</feature>
<proteinExistence type="predicted"/>
<dbReference type="Gene3D" id="1.10.530.10">
    <property type="match status" value="1"/>
</dbReference>
<sequence>MRKRLFFAFLAAFLFYIVAGGPDASAATVQTLRGVVKYSSINVYATPSAKAKVLKHYTKGDVLSFQPASTGYYKIKSTSFTGYIRTSDVETATLHPVSVKGILLKSSTKLYSKASTSSAALKSYPQGTVLTYKTFTSGFYQYTTQIGSKTVTGYIAKSDTENASSSQTAKTGIVLKNPTILYSRASTGSSPLKTYAQGTKLTYKTFSAHWYTYTTTVNGKTRTGYIYKNDVEAITSSPVTKRGISLPSSMPVYTRPSTVSTVLKHYAQGSLLTYKTFTSGWYTLNVKVNGKTVTGYVKKNDMEAAAASPKTIEGSAVKSPTKVYERASTASSVLKSYYIYTPLTYQTFTSKWYTTTVMVNGKKTTGYISKSDVAVGPFYKYTHYGLTVPEMVAIQAKTNPQTDLYAFHNAYVLKSAVKLKKGSTTKGTVTAASAKVLEQPKSGSWVYGTLKKDAAVTIVSSSNKTYYQIKYQSFRNAKPADIQTYVNPANYPKVSSGYFQFLALDQYAGSSVGELNDKILKGKGVLEGKGSVFIDASKKYHVNELYLISHALLETGNGTSKLATGIKVNGVTVYNMFGIHAYDSDPDGTGSKYAYEQGWTSVDKAIEGGAEWISKNYTAIGQNSLYTMRWNPVYADKYNGAAHQYATDIGWAVKQVNNIKKLYDLLDRYTLVFDVPVYQQ</sequence>
<dbReference type="SMART" id="SM00047">
    <property type="entry name" value="LYZ2"/>
    <property type="match status" value="1"/>
</dbReference>
<dbReference type="InterPro" id="IPR052354">
    <property type="entry name" value="Cell_Wall_Dynamics_Protein"/>
</dbReference>
<dbReference type="PANTHER" id="PTHR34408">
    <property type="entry name" value="FAMILY PROTEIN, PUTATIVE-RELATED"/>
    <property type="match status" value="1"/>
</dbReference>
<dbReference type="RefSeq" id="WP_151698086.1">
    <property type="nucleotide sequence ID" value="NZ_BKZP01000041.1"/>
</dbReference>
<evidence type="ECO:0000256" key="1">
    <source>
        <dbReference type="SAM" id="SignalP"/>
    </source>
</evidence>
<gene>
    <name evidence="3" type="ORF">BpJC7_00660</name>
</gene>
<dbReference type="EMBL" id="BKZQ01000001">
    <property type="protein sequence ID" value="GER68763.1"/>
    <property type="molecule type" value="Genomic_DNA"/>
</dbReference>
<dbReference type="InterPro" id="IPR002901">
    <property type="entry name" value="MGlyc_endo_b_GlcNAc-like_dom"/>
</dbReference>
<evidence type="ECO:0000259" key="2">
    <source>
        <dbReference type="SMART" id="SM00047"/>
    </source>
</evidence>
<feature type="domain" description="Mannosyl-glycoprotein endo-beta-N-acetylglucosamidase-like" evidence="2">
    <location>
        <begin position="518"/>
        <end position="674"/>
    </location>
</feature>
<organism evidence="3 4">
    <name type="scientific">Weizmannia acidilactici</name>
    <dbReference type="NCBI Taxonomy" id="2607726"/>
    <lineage>
        <taxon>Bacteria</taxon>
        <taxon>Bacillati</taxon>
        <taxon>Bacillota</taxon>
        <taxon>Bacilli</taxon>
        <taxon>Bacillales</taxon>
        <taxon>Bacillaceae</taxon>
        <taxon>Heyndrickxia</taxon>
    </lineage>
</organism>
<dbReference type="Proteomes" id="UP000391919">
    <property type="component" value="Unassembled WGS sequence"/>
</dbReference>
<reference evidence="3 4" key="1">
    <citation type="submission" date="2019-09" db="EMBL/GenBank/DDBJ databases">
        <title>Draft genome sequence of Bacillus sp. JC-7.</title>
        <authorList>
            <person name="Tanaka N."/>
            <person name="Shiwa Y."/>
            <person name="Fujita N."/>
            <person name="Tanasupawat S."/>
        </authorList>
    </citation>
    <scope>NUCLEOTIDE SEQUENCE [LARGE SCALE GENOMIC DNA]</scope>
    <source>
        <strain evidence="3 4">JC-7</strain>
    </source>
</reference>
<evidence type="ECO:0000313" key="3">
    <source>
        <dbReference type="EMBL" id="GER68763.1"/>
    </source>
</evidence>
<protein>
    <recommendedName>
        <fullName evidence="2">Mannosyl-glycoprotein endo-beta-N-acetylglucosamidase-like domain-containing protein</fullName>
    </recommendedName>
</protein>
<dbReference type="PANTHER" id="PTHR34408:SF1">
    <property type="entry name" value="GLYCOSYL HYDROLASE FAMILY 19 DOMAIN-CONTAINING PROTEIN HI_1415"/>
    <property type="match status" value="1"/>
</dbReference>
<comment type="caution">
    <text evidence="3">The sequence shown here is derived from an EMBL/GenBank/DDBJ whole genome shotgun (WGS) entry which is preliminary data.</text>
</comment>
<dbReference type="AlphaFoldDB" id="A0A5J4JA75"/>
<keyword evidence="1" id="KW-0732">Signal</keyword>
<evidence type="ECO:0000313" key="4">
    <source>
        <dbReference type="Proteomes" id="UP000391919"/>
    </source>
</evidence>
<dbReference type="GO" id="GO:0004040">
    <property type="term" value="F:amidase activity"/>
    <property type="evidence" value="ECO:0007669"/>
    <property type="project" value="InterPro"/>
</dbReference>
<feature type="chain" id="PRO_5023928947" description="Mannosyl-glycoprotein endo-beta-N-acetylglucosamidase-like domain-containing protein" evidence="1">
    <location>
        <begin position="27"/>
        <end position="680"/>
    </location>
</feature>
<accession>A0A5J4JA75</accession>
<dbReference type="Gene3D" id="2.30.30.40">
    <property type="entry name" value="SH3 Domains"/>
    <property type="match status" value="6"/>
</dbReference>
<name>A0A5J4JA75_9BACI</name>